<dbReference type="Pfam" id="PF03061">
    <property type="entry name" value="4HBT"/>
    <property type="match status" value="1"/>
</dbReference>
<organism evidence="2">
    <name type="scientific">candidate division WOR-3 bacterium</name>
    <dbReference type="NCBI Taxonomy" id="2052148"/>
    <lineage>
        <taxon>Bacteria</taxon>
        <taxon>Bacteria division WOR-3</taxon>
    </lineage>
</organism>
<dbReference type="InterPro" id="IPR052061">
    <property type="entry name" value="PTE-AB_protein"/>
</dbReference>
<gene>
    <name evidence="2" type="ORF">ENQ77_01560</name>
</gene>
<feature type="domain" description="Thioesterase" evidence="1">
    <location>
        <begin position="48"/>
        <end position="119"/>
    </location>
</feature>
<reference evidence="2" key="1">
    <citation type="journal article" date="2020" name="mSystems">
        <title>Genome- and Community-Level Interaction Insights into Carbon Utilization and Element Cycling Functions of Hydrothermarchaeota in Hydrothermal Sediment.</title>
        <authorList>
            <person name="Zhou Z."/>
            <person name="Liu Y."/>
            <person name="Xu W."/>
            <person name="Pan J."/>
            <person name="Luo Z.H."/>
            <person name="Li M."/>
        </authorList>
    </citation>
    <scope>NUCLEOTIDE SEQUENCE [LARGE SCALE GENOMIC DNA]</scope>
    <source>
        <strain evidence="2">SpSt-34</strain>
    </source>
</reference>
<evidence type="ECO:0000259" key="1">
    <source>
        <dbReference type="Pfam" id="PF03061"/>
    </source>
</evidence>
<comment type="caution">
    <text evidence="2">The sequence shown here is derived from an EMBL/GenBank/DDBJ whole genome shotgun (WGS) entry which is preliminary data.</text>
</comment>
<dbReference type="SUPFAM" id="SSF54637">
    <property type="entry name" value="Thioesterase/thiol ester dehydrase-isomerase"/>
    <property type="match status" value="1"/>
</dbReference>
<dbReference type="Gene3D" id="3.10.129.10">
    <property type="entry name" value="Hotdog Thioesterase"/>
    <property type="match status" value="1"/>
</dbReference>
<protein>
    <submittedName>
        <fullName evidence="2">PaaI family thioesterase</fullName>
    </submittedName>
</protein>
<dbReference type="CDD" id="cd03443">
    <property type="entry name" value="PaaI_thioesterase"/>
    <property type="match status" value="1"/>
</dbReference>
<accession>A0A7C2P8W0</accession>
<dbReference type="AlphaFoldDB" id="A0A7C2P8W0"/>
<dbReference type="PANTHER" id="PTHR47260">
    <property type="entry name" value="UPF0644 PROTEIN PB2B4.06"/>
    <property type="match status" value="1"/>
</dbReference>
<dbReference type="EMBL" id="DSOL01000040">
    <property type="protein sequence ID" value="HEN27357.1"/>
    <property type="molecule type" value="Genomic_DNA"/>
</dbReference>
<dbReference type="InterPro" id="IPR029069">
    <property type="entry name" value="HotDog_dom_sf"/>
</dbReference>
<dbReference type="InterPro" id="IPR006683">
    <property type="entry name" value="Thioestr_dom"/>
</dbReference>
<proteinExistence type="predicted"/>
<dbReference type="PANTHER" id="PTHR47260:SF1">
    <property type="entry name" value="UPF0644 PROTEIN PB2B4.06"/>
    <property type="match status" value="1"/>
</dbReference>
<sequence length="135" mass="14951">MSDLVQRSDHCFVCGEKNPIGLKAKVEGTGSERFIKIKLDAKYEGYEGIIHGGILVTLMDEVMAYSVSDGTNWGVTASIEVKFRKKVESGKYIVVYGKLLEKSGNWAKAEARITYEGENTILVEAKGLFKLITLK</sequence>
<evidence type="ECO:0000313" key="2">
    <source>
        <dbReference type="EMBL" id="HEN27357.1"/>
    </source>
</evidence>
<name>A0A7C2P8W0_UNCW3</name>